<evidence type="ECO:0000259" key="8">
    <source>
        <dbReference type="PROSITE" id="PS50071"/>
    </source>
</evidence>
<dbReference type="SUPFAM" id="SSF46689">
    <property type="entry name" value="Homeodomain-like"/>
    <property type="match status" value="1"/>
</dbReference>
<dbReference type="Pfam" id="PF03789">
    <property type="entry name" value="ELK"/>
    <property type="match status" value="1"/>
</dbReference>
<keyword evidence="3 5" id="KW-0371">Homeobox</keyword>
<dbReference type="Pfam" id="PF03791">
    <property type="entry name" value="KNOX2"/>
    <property type="match status" value="1"/>
</dbReference>
<evidence type="ECO:0008006" key="12">
    <source>
        <dbReference type="Google" id="ProtNLM"/>
    </source>
</evidence>
<dbReference type="SMART" id="SM01256">
    <property type="entry name" value="KNOX2"/>
    <property type="match status" value="1"/>
</dbReference>
<comment type="caution">
    <text evidence="10">The sequence shown here is derived from an EMBL/GenBank/DDBJ whole genome shotgun (WGS) entry which is preliminary data.</text>
</comment>
<evidence type="ECO:0000256" key="7">
    <source>
        <dbReference type="SAM" id="MobiDB-lite"/>
    </source>
</evidence>
<feature type="compositionally biased region" description="Polar residues" evidence="7">
    <location>
        <begin position="64"/>
        <end position="75"/>
    </location>
</feature>
<evidence type="ECO:0000259" key="9">
    <source>
        <dbReference type="PROSITE" id="PS51213"/>
    </source>
</evidence>
<comment type="subcellular location">
    <subcellularLocation>
        <location evidence="1 5">Nucleus</location>
    </subcellularLocation>
</comment>
<dbReference type="SMART" id="SM01188">
    <property type="entry name" value="ELK"/>
    <property type="match status" value="1"/>
</dbReference>
<dbReference type="GO" id="GO:0005634">
    <property type="term" value="C:nucleus"/>
    <property type="evidence" value="ECO:0007669"/>
    <property type="project" value="UniProtKB-SubCell"/>
</dbReference>
<proteinExistence type="inferred from homology"/>
<dbReference type="AlphaFoldDB" id="A0ABC8R647"/>
<dbReference type="GO" id="GO:0003677">
    <property type="term" value="F:DNA binding"/>
    <property type="evidence" value="ECO:0007669"/>
    <property type="project" value="UniProtKB-UniRule"/>
</dbReference>
<evidence type="ECO:0000313" key="11">
    <source>
        <dbReference type="Proteomes" id="UP001642360"/>
    </source>
</evidence>
<dbReference type="CDD" id="cd00086">
    <property type="entry name" value="homeodomain"/>
    <property type="match status" value="1"/>
</dbReference>
<keyword evidence="4 5" id="KW-0539">Nucleus</keyword>
<feature type="region of interest" description="Disordered" evidence="7">
    <location>
        <begin position="370"/>
        <end position="395"/>
    </location>
</feature>
<evidence type="ECO:0000256" key="6">
    <source>
        <dbReference type="PROSITE-ProRule" id="PRU00559"/>
    </source>
</evidence>
<gene>
    <name evidence="10" type="ORF">ILEXP_LOCUS7931</name>
</gene>
<name>A0ABC8R647_9AQUA</name>
<evidence type="ECO:0000256" key="2">
    <source>
        <dbReference type="ARBA" id="ARBA00023125"/>
    </source>
</evidence>
<dbReference type="InterPro" id="IPR050224">
    <property type="entry name" value="TALE_homeobox"/>
</dbReference>
<sequence length="395" mass="44571">MAFQDLLSQEMVLHHQHFTDQHLSENATVLRGLLPESTSDSAAGKAPPTWLLRQQNPQHHHFTGSDNNFLHLQTTNSDSSNSNQWLLKQNDDGSTMNQEKTMACNGESENNGEESCGDWERDRCKAEIVNHPLYDQLLSAHVQCLRIATPVDQLPRIDAQLAQSQHVVAKYSVLGGHGSHALDDKDLDQFMTHYVLLLSSFKEQLQQHVRVHAMEAVMACWELEQSLQSLTGVAPGEGTGATMSDDDDDQADSDTNLFDGSLDGPDSMGFGLPTESERSLMERVRQELKHELKQGYKEKLVGIREEILRKRRAGKLPGDTTSSLKAWWQSHSKWPYPTEEDKARLVQETGLQLKQINNWFINQRKRNWHSNTSSSTVQRSKRKSNSGATSSDRCM</sequence>
<dbReference type="EMBL" id="CAUOFW020001046">
    <property type="protein sequence ID" value="CAK9140480.1"/>
    <property type="molecule type" value="Genomic_DNA"/>
</dbReference>
<dbReference type="InterPro" id="IPR005540">
    <property type="entry name" value="KNOX1"/>
</dbReference>
<dbReference type="Pfam" id="PF05920">
    <property type="entry name" value="Homeobox_KN"/>
    <property type="match status" value="1"/>
</dbReference>
<dbReference type="InterPro" id="IPR005541">
    <property type="entry name" value="KNOX2"/>
</dbReference>
<evidence type="ECO:0000256" key="3">
    <source>
        <dbReference type="ARBA" id="ARBA00023155"/>
    </source>
</evidence>
<feature type="domain" description="ELK" evidence="9">
    <location>
        <begin position="287"/>
        <end position="307"/>
    </location>
</feature>
<evidence type="ECO:0000256" key="1">
    <source>
        <dbReference type="ARBA" id="ARBA00004123"/>
    </source>
</evidence>
<dbReference type="SMART" id="SM01255">
    <property type="entry name" value="KNOX1"/>
    <property type="match status" value="1"/>
</dbReference>
<dbReference type="PROSITE" id="PS50071">
    <property type="entry name" value="HOMEOBOX_2"/>
    <property type="match status" value="1"/>
</dbReference>
<dbReference type="InterPro" id="IPR005539">
    <property type="entry name" value="ELK_dom"/>
</dbReference>
<dbReference type="InterPro" id="IPR009057">
    <property type="entry name" value="Homeodomain-like_sf"/>
</dbReference>
<reference evidence="10 11" key="1">
    <citation type="submission" date="2024-02" db="EMBL/GenBank/DDBJ databases">
        <authorList>
            <person name="Vignale AGUSTIN F."/>
            <person name="Sosa J E."/>
            <person name="Modenutti C."/>
        </authorList>
    </citation>
    <scope>NUCLEOTIDE SEQUENCE [LARGE SCALE GENOMIC DNA]</scope>
</reference>
<dbReference type="PROSITE" id="PS51213">
    <property type="entry name" value="ELK"/>
    <property type="match status" value="1"/>
</dbReference>
<dbReference type="Proteomes" id="UP001642360">
    <property type="component" value="Unassembled WGS sequence"/>
</dbReference>
<feature type="region of interest" description="Disordered" evidence="7">
    <location>
        <begin position="232"/>
        <end position="266"/>
    </location>
</feature>
<accession>A0ABC8R647</accession>
<comment type="similarity">
    <text evidence="6">Belongs to the TALE/KNOX homeobox family.</text>
</comment>
<protein>
    <recommendedName>
        <fullName evidence="12">Homeobox protein knotted-1-like 13</fullName>
    </recommendedName>
</protein>
<feature type="compositionally biased region" description="Polar residues" evidence="7">
    <location>
        <begin position="84"/>
        <end position="100"/>
    </location>
</feature>
<evidence type="ECO:0000256" key="4">
    <source>
        <dbReference type="ARBA" id="ARBA00023242"/>
    </source>
</evidence>
<feature type="domain" description="Homeobox" evidence="8">
    <location>
        <begin position="307"/>
        <end position="370"/>
    </location>
</feature>
<dbReference type="SMART" id="SM00389">
    <property type="entry name" value="HOX"/>
    <property type="match status" value="1"/>
</dbReference>
<dbReference type="FunFam" id="1.10.10.60:FF:000143">
    <property type="entry name" value="homeobox protein knotted-1-like 3 isoform X1"/>
    <property type="match status" value="1"/>
</dbReference>
<feature type="region of interest" description="Disordered" evidence="7">
    <location>
        <begin position="61"/>
        <end position="114"/>
    </location>
</feature>
<dbReference type="InterPro" id="IPR008422">
    <property type="entry name" value="KN_HD"/>
</dbReference>
<dbReference type="Gene3D" id="1.10.10.60">
    <property type="entry name" value="Homeodomain-like"/>
    <property type="match status" value="1"/>
</dbReference>
<dbReference type="Pfam" id="PF03790">
    <property type="entry name" value="KNOX1"/>
    <property type="match status" value="1"/>
</dbReference>
<feature type="DNA-binding region" description="Homeobox; TALE-type" evidence="5">
    <location>
        <begin position="308"/>
        <end position="371"/>
    </location>
</feature>
<evidence type="ECO:0000313" key="10">
    <source>
        <dbReference type="EMBL" id="CAK9140480.1"/>
    </source>
</evidence>
<keyword evidence="11" id="KW-1185">Reference proteome</keyword>
<dbReference type="InterPro" id="IPR001356">
    <property type="entry name" value="HD"/>
</dbReference>
<organism evidence="10 11">
    <name type="scientific">Ilex paraguariensis</name>
    <name type="common">yerba mate</name>
    <dbReference type="NCBI Taxonomy" id="185542"/>
    <lineage>
        <taxon>Eukaryota</taxon>
        <taxon>Viridiplantae</taxon>
        <taxon>Streptophyta</taxon>
        <taxon>Embryophyta</taxon>
        <taxon>Tracheophyta</taxon>
        <taxon>Spermatophyta</taxon>
        <taxon>Magnoliopsida</taxon>
        <taxon>eudicotyledons</taxon>
        <taxon>Gunneridae</taxon>
        <taxon>Pentapetalae</taxon>
        <taxon>asterids</taxon>
        <taxon>campanulids</taxon>
        <taxon>Aquifoliales</taxon>
        <taxon>Aquifoliaceae</taxon>
        <taxon>Ilex</taxon>
    </lineage>
</organism>
<feature type="compositionally biased region" description="Polar residues" evidence="7">
    <location>
        <begin position="385"/>
        <end position="395"/>
    </location>
</feature>
<evidence type="ECO:0000256" key="5">
    <source>
        <dbReference type="PROSITE-ProRule" id="PRU00108"/>
    </source>
</evidence>
<keyword evidence="2 5" id="KW-0238">DNA-binding</keyword>
<dbReference type="PANTHER" id="PTHR11850">
    <property type="entry name" value="HOMEOBOX PROTEIN TRANSCRIPTION FACTORS"/>
    <property type="match status" value="1"/>
</dbReference>